<feature type="domain" description="B30.2/SPRY" evidence="3">
    <location>
        <begin position="131"/>
        <end position="320"/>
    </location>
</feature>
<keyword evidence="2" id="KW-0677">Repeat</keyword>
<dbReference type="PRINTS" id="PR01407">
    <property type="entry name" value="BUTYPHLNCDUF"/>
</dbReference>
<dbReference type="InterPro" id="IPR013320">
    <property type="entry name" value="ConA-like_dom_sf"/>
</dbReference>
<dbReference type="InterPro" id="IPR032675">
    <property type="entry name" value="LRR_dom_sf"/>
</dbReference>
<dbReference type="PROSITE" id="PS50188">
    <property type="entry name" value="B302_SPRY"/>
    <property type="match status" value="1"/>
</dbReference>
<dbReference type="SMART" id="SM00589">
    <property type="entry name" value="PRY"/>
    <property type="match status" value="1"/>
</dbReference>
<reference evidence="4" key="3">
    <citation type="submission" date="2025-09" db="UniProtKB">
        <authorList>
            <consortium name="Ensembl"/>
        </authorList>
    </citation>
    <scope>IDENTIFICATION</scope>
</reference>
<dbReference type="AlphaFoldDB" id="A0AAZ1XD94"/>
<gene>
    <name evidence="4" type="primary">LOC120435406</name>
</gene>
<evidence type="ECO:0000313" key="5">
    <source>
        <dbReference type="Proteomes" id="UP000472276"/>
    </source>
</evidence>
<dbReference type="Gene3D" id="2.60.120.920">
    <property type="match status" value="1"/>
</dbReference>
<dbReference type="SMART" id="SM00368">
    <property type="entry name" value="LRR_RI"/>
    <property type="match status" value="3"/>
</dbReference>
<dbReference type="Pfam" id="PF00622">
    <property type="entry name" value="SPRY"/>
    <property type="match status" value="1"/>
</dbReference>
<dbReference type="InterPro" id="IPR006574">
    <property type="entry name" value="PRY"/>
</dbReference>
<evidence type="ECO:0000259" key="3">
    <source>
        <dbReference type="PROSITE" id="PS50188"/>
    </source>
</evidence>
<reference evidence="4" key="2">
    <citation type="submission" date="2025-08" db="UniProtKB">
        <authorList>
            <consortium name="Ensembl"/>
        </authorList>
    </citation>
    <scope>IDENTIFICATION</scope>
</reference>
<accession>A0AAZ1XD94</accession>
<dbReference type="InterPro" id="IPR051261">
    <property type="entry name" value="NLR"/>
</dbReference>
<dbReference type="Pfam" id="PF13765">
    <property type="entry name" value="PRY"/>
    <property type="match status" value="1"/>
</dbReference>
<dbReference type="InterPro" id="IPR001611">
    <property type="entry name" value="Leu-rich_rpt"/>
</dbReference>
<reference evidence="5" key="1">
    <citation type="submission" date="2020-03" db="EMBL/GenBank/DDBJ databases">
        <title>Evolution of repeat sequences and sex chromosomes of tilapia species revealed by chromosome-level genomes.</title>
        <authorList>
            <person name="Xu L."/>
            <person name="Tao W."/>
            <person name="Wang D."/>
            <person name="Zhou Q."/>
        </authorList>
    </citation>
    <scope>NUCLEOTIDE SEQUENCE [LARGE SCALE GENOMIC DNA]</scope>
    <source>
        <strain evidence="5">Israel</strain>
    </source>
</reference>
<dbReference type="Gene3D" id="3.80.10.10">
    <property type="entry name" value="Ribonuclease Inhibitor"/>
    <property type="match status" value="1"/>
</dbReference>
<dbReference type="InterPro" id="IPR003877">
    <property type="entry name" value="SPRY_dom"/>
</dbReference>
<dbReference type="InterPro" id="IPR001870">
    <property type="entry name" value="B30.2/SPRY"/>
</dbReference>
<name>A0AAZ1XD94_OREAU</name>
<organism evidence="4 5">
    <name type="scientific">Oreochromis aureus</name>
    <name type="common">Israeli tilapia</name>
    <name type="synonym">Chromis aureus</name>
    <dbReference type="NCBI Taxonomy" id="47969"/>
    <lineage>
        <taxon>Eukaryota</taxon>
        <taxon>Metazoa</taxon>
        <taxon>Chordata</taxon>
        <taxon>Craniata</taxon>
        <taxon>Vertebrata</taxon>
        <taxon>Euteleostomi</taxon>
        <taxon>Actinopterygii</taxon>
        <taxon>Neopterygii</taxon>
        <taxon>Teleostei</taxon>
        <taxon>Neoteleostei</taxon>
        <taxon>Acanthomorphata</taxon>
        <taxon>Ovalentaria</taxon>
        <taxon>Cichlomorphae</taxon>
        <taxon>Cichliformes</taxon>
        <taxon>Cichlidae</taxon>
        <taxon>African cichlids</taxon>
        <taxon>Pseudocrenilabrinae</taxon>
        <taxon>Oreochromini</taxon>
        <taxon>Oreochromis</taxon>
    </lineage>
</organism>
<evidence type="ECO:0000313" key="4">
    <source>
        <dbReference type="Ensembl" id="ENSOABP00000065599.1"/>
    </source>
</evidence>
<protein>
    <recommendedName>
        <fullName evidence="3">B30.2/SPRY domain-containing protein</fullName>
    </recommendedName>
</protein>
<evidence type="ECO:0000256" key="1">
    <source>
        <dbReference type="ARBA" id="ARBA00022614"/>
    </source>
</evidence>
<dbReference type="SUPFAM" id="SSF49899">
    <property type="entry name" value="Concanavalin A-like lectins/glucanases"/>
    <property type="match status" value="1"/>
</dbReference>
<keyword evidence="5" id="KW-1185">Reference proteome</keyword>
<dbReference type="InterPro" id="IPR043136">
    <property type="entry name" value="B30.2/SPRY_sf"/>
</dbReference>
<dbReference type="Ensembl" id="ENSOABT00000075190.1">
    <property type="protein sequence ID" value="ENSOABP00000065599.1"/>
    <property type="gene ID" value="ENSOABG00000029152.1"/>
</dbReference>
<dbReference type="PANTHER" id="PTHR24106">
    <property type="entry name" value="NACHT, LRR AND CARD DOMAINS-CONTAINING"/>
    <property type="match status" value="1"/>
</dbReference>
<sequence length="320" mass="35592">MSNRISDCCYFHRLSYCELTEQSCSALTSSVLSSAFSNLSELDMSHNDLLDLGVKHLGEGLESPHCKLKILKLSGCQVTEKGCSFLASSLLSNTASRLEHLDLSYNHPGDIGTKRLTDIVEAPEIKLRAVLLDHCGAYRLKPGIKKYGRELKLDENTASKRLILEGDRKVRTVKKVEEKPARPENEDRFKRSQVLCAEGLKGLCYWEVEWSGMVGIAVAYKRVGRKLDSSGGLGCNEMSWSLNCSRSKCTAMHGKTSKPLKLPSSQKIAVLLDWEGGTLSYYSVSSEKLSLIHTFHAKFTEPLFPAFWFKTGSVTLCDIN</sequence>
<dbReference type="SMART" id="SM00449">
    <property type="entry name" value="SPRY"/>
    <property type="match status" value="1"/>
</dbReference>
<dbReference type="SUPFAM" id="SSF52047">
    <property type="entry name" value="RNI-like"/>
    <property type="match status" value="1"/>
</dbReference>
<dbReference type="Proteomes" id="UP000472276">
    <property type="component" value="Unassembled WGS sequence"/>
</dbReference>
<proteinExistence type="predicted"/>
<keyword evidence="1" id="KW-0433">Leucine-rich repeat</keyword>
<evidence type="ECO:0000256" key="2">
    <source>
        <dbReference type="ARBA" id="ARBA00022737"/>
    </source>
</evidence>
<dbReference type="InterPro" id="IPR003879">
    <property type="entry name" value="Butyrophylin_SPRY"/>
</dbReference>
<dbReference type="Pfam" id="PF13516">
    <property type="entry name" value="LRR_6"/>
    <property type="match status" value="2"/>
</dbReference>